<evidence type="ECO:0000313" key="1">
    <source>
        <dbReference type="EMBL" id="MDR7074154.1"/>
    </source>
</evidence>
<name>A0ABU1U3T5_9BACL</name>
<organism evidence="1 2">
    <name type="scientific">Fictibacillus barbaricus</name>
    <dbReference type="NCBI Taxonomy" id="182136"/>
    <lineage>
        <taxon>Bacteria</taxon>
        <taxon>Bacillati</taxon>
        <taxon>Bacillota</taxon>
        <taxon>Bacilli</taxon>
        <taxon>Bacillales</taxon>
        <taxon>Fictibacillaceae</taxon>
        <taxon>Fictibacillus</taxon>
    </lineage>
</organism>
<accession>A0ABU1U3T5</accession>
<gene>
    <name evidence="1" type="ORF">J2X07_003149</name>
</gene>
<keyword evidence="2" id="KW-1185">Reference proteome</keyword>
<comment type="caution">
    <text evidence="1">The sequence shown here is derived from an EMBL/GenBank/DDBJ whole genome shotgun (WGS) entry which is preliminary data.</text>
</comment>
<protein>
    <submittedName>
        <fullName evidence="1">Uncharacterized protein</fullName>
    </submittedName>
</protein>
<reference evidence="1 2" key="1">
    <citation type="submission" date="2023-07" db="EMBL/GenBank/DDBJ databases">
        <title>Sorghum-associated microbial communities from plants grown in Nebraska, USA.</title>
        <authorList>
            <person name="Schachtman D."/>
        </authorList>
    </citation>
    <scope>NUCLEOTIDE SEQUENCE [LARGE SCALE GENOMIC DNA]</scope>
    <source>
        <strain evidence="1 2">BE211</strain>
    </source>
</reference>
<sequence>MNIQIIRQFTKRTEYKMLKSWISVDERNINELMSGICVIPAIIMFKLSEVELQSLNKWWRQWGNQLIVSPPFHQMDIVSLLQLNSELSVHGIEAYTFNSLPVIESIKTNTKSKWELDNGKTIAIDHYEHSGSGCVTLTTVPLLDYRLMSKQDICKKLFLELIIENKNEETTKNQESFIPTPVHEYILMLASANVLELTVVSRQLSNFFKVNISHNKALELLQKLIDQRLLEDSGSITDKGEKYINLKGYIPFVREIKRWRRDDGAWR</sequence>
<evidence type="ECO:0000313" key="2">
    <source>
        <dbReference type="Proteomes" id="UP001258181"/>
    </source>
</evidence>
<dbReference type="Proteomes" id="UP001258181">
    <property type="component" value="Unassembled WGS sequence"/>
</dbReference>
<dbReference type="EMBL" id="JAVDWA010000006">
    <property type="protein sequence ID" value="MDR7074154.1"/>
    <property type="molecule type" value="Genomic_DNA"/>
</dbReference>
<proteinExistence type="predicted"/>
<dbReference type="RefSeq" id="WP_310260644.1">
    <property type="nucleotide sequence ID" value="NZ_JAVDWA010000006.1"/>
</dbReference>